<dbReference type="EMBL" id="JAFBXF010000005">
    <property type="protein sequence ID" value="MBM2417350.1"/>
    <property type="molecule type" value="Genomic_DNA"/>
</dbReference>
<accession>A0A9Q2NUG1</accession>
<dbReference type="Proteomes" id="UP000809440">
    <property type="component" value="Unassembled WGS sequence"/>
</dbReference>
<keyword evidence="4" id="KW-1185">Reference proteome</keyword>
<comment type="caution">
    <text evidence="1">The sequence shown here is derived from an EMBL/GenBank/DDBJ whole genome shotgun (WGS) entry which is preliminary data.</text>
</comment>
<proteinExistence type="predicted"/>
<sequence>MNTPFDFKDADQSNLVYVRPVAVADLPDEVRGELGDETTIYAVHRADGERLALVKDRKLAFMLARQNDFAPVTVH</sequence>
<dbReference type="Pfam" id="PF06620">
    <property type="entry name" value="DUF1150"/>
    <property type="match status" value="1"/>
</dbReference>
<evidence type="ECO:0000313" key="3">
    <source>
        <dbReference type="Proteomes" id="UP000755667"/>
    </source>
</evidence>
<dbReference type="GeneID" id="62639692"/>
<evidence type="ECO:0000313" key="4">
    <source>
        <dbReference type="Proteomes" id="UP000809440"/>
    </source>
</evidence>
<organism evidence="1 3">
    <name type="scientific">Marivita cryptomonadis</name>
    <dbReference type="NCBI Taxonomy" id="505252"/>
    <lineage>
        <taxon>Bacteria</taxon>
        <taxon>Pseudomonadati</taxon>
        <taxon>Pseudomonadota</taxon>
        <taxon>Alphaproteobacteria</taxon>
        <taxon>Rhodobacterales</taxon>
        <taxon>Roseobacteraceae</taxon>
        <taxon>Marivita</taxon>
    </lineage>
</organism>
<protein>
    <submittedName>
        <fullName evidence="1">DUF1150 family protein</fullName>
    </submittedName>
</protein>
<dbReference type="AlphaFoldDB" id="A0A9Q2NUG1"/>
<reference evidence="1 4" key="1">
    <citation type="submission" date="2021-01" db="EMBL/GenBank/DDBJ databases">
        <title>Diatom-associated Roseobacters Show Island Model of Population Structure.</title>
        <authorList>
            <person name="Qu L."/>
            <person name="Feng X."/>
            <person name="Chen Y."/>
            <person name="Li L."/>
            <person name="Wang X."/>
            <person name="Hu Z."/>
            <person name="Wang H."/>
            <person name="Luo H."/>
        </authorList>
    </citation>
    <scope>NUCLEOTIDE SEQUENCE</scope>
    <source>
        <strain evidence="2 4">CC28-63</strain>
        <strain evidence="1">CC28-69</strain>
    </source>
</reference>
<dbReference type="InterPro" id="IPR009531">
    <property type="entry name" value="DUF1150"/>
</dbReference>
<gene>
    <name evidence="1" type="ORF">JQX41_08895</name>
    <name evidence="2" type="ORF">JQX48_10240</name>
</gene>
<dbReference type="Proteomes" id="UP000755667">
    <property type="component" value="Unassembled WGS sequence"/>
</dbReference>
<dbReference type="RefSeq" id="WP_085627971.1">
    <property type="nucleotide sequence ID" value="NZ_JAFBWU010000005.1"/>
</dbReference>
<name>A0A9Q2NUG1_9RHOB</name>
<evidence type="ECO:0000313" key="1">
    <source>
        <dbReference type="EMBL" id="MBM2412413.1"/>
    </source>
</evidence>
<evidence type="ECO:0000313" key="2">
    <source>
        <dbReference type="EMBL" id="MBM2417350.1"/>
    </source>
</evidence>
<dbReference type="EMBL" id="JAFBXE010000005">
    <property type="protein sequence ID" value="MBM2412413.1"/>
    <property type="molecule type" value="Genomic_DNA"/>
</dbReference>
<dbReference type="OrthoDB" id="7205167at2"/>